<reference evidence="3 4" key="1">
    <citation type="journal article" date="2011" name="Int. J. Syst. Evol. Microbiol.">
        <title>Hymenobacter yonginensis sp. nov., isolated from a mesotrophic artificial lake.</title>
        <authorList>
            <person name="Joung Y."/>
            <person name="Cho S.H."/>
            <person name="Kim H."/>
            <person name="Kim S.B."/>
            <person name="Joh K."/>
        </authorList>
    </citation>
    <scope>NUCLEOTIDE SEQUENCE [LARGE SCALE GENOMIC DNA]</scope>
    <source>
        <strain evidence="3 4">KCTC 22745</strain>
    </source>
</reference>
<keyword evidence="1" id="KW-0732">Signal</keyword>
<organism evidence="3 4">
    <name type="scientific">Hymenobacter yonginensis</name>
    <dbReference type="NCBI Taxonomy" id="748197"/>
    <lineage>
        <taxon>Bacteria</taxon>
        <taxon>Pseudomonadati</taxon>
        <taxon>Bacteroidota</taxon>
        <taxon>Cytophagia</taxon>
        <taxon>Cytophagales</taxon>
        <taxon>Hymenobacteraceae</taxon>
        <taxon>Hymenobacter</taxon>
    </lineage>
</organism>
<dbReference type="Proteomes" id="UP001211872">
    <property type="component" value="Chromosome"/>
</dbReference>
<dbReference type="RefSeq" id="WP_270128580.1">
    <property type="nucleotide sequence ID" value="NZ_CP115396.1"/>
</dbReference>
<dbReference type="InterPro" id="IPR025665">
    <property type="entry name" value="Beta-barrel_OMP_2"/>
</dbReference>
<keyword evidence="4" id="KW-1185">Reference proteome</keyword>
<protein>
    <submittedName>
        <fullName evidence="3">Porin family protein</fullName>
    </submittedName>
</protein>
<dbReference type="Pfam" id="PF13568">
    <property type="entry name" value="OMP_b-brl_2"/>
    <property type="match status" value="1"/>
</dbReference>
<sequence>MHIFLRHGLLGSALLLSATTGAQAQLTFGPRVGLNATTIHYDFGDCREPETSLHTGLQAGLSLNAQFGKLAVQPSLLYSQRGGKSTATASDTYADTTRTFDFRNTTRLHYLELPVNLVYSTKGAQGGFQVFAGPYVALGLGGRQTTDMDVTIQAGAQRTTYADTFFQNVDFTNKRGEVSQVEYLQALDAGLNFGVGYKLGGLQAQLGYGLGLRNMILDYPDGRSPMPEGKSYNRGLHFSLAYFLG</sequence>
<evidence type="ECO:0000256" key="1">
    <source>
        <dbReference type="SAM" id="SignalP"/>
    </source>
</evidence>
<name>A0ABY7PT11_9BACT</name>
<feature type="signal peptide" evidence="1">
    <location>
        <begin position="1"/>
        <end position="24"/>
    </location>
</feature>
<evidence type="ECO:0000313" key="3">
    <source>
        <dbReference type="EMBL" id="WBO85979.1"/>
    </source>
</evidence>
<accession>A0ABY7PT11</accession>
<dbReference type="EMBL" id="CP115396">
    <property type="protein sequence ID" value="WBO85979.1"/>
    <property type="molecule type" value="Genomic_DNA"/>
</dbReference>
<gene>
    <name evidence="3" type="ORF">O9Z63_06930</name>
</gene>
<feature type="domain" description="Outer membrane protein beta-barrel" evidence="2">
    <location>
        <begin position="23"/>
        <end position="216"/>
    </location>
</feature>
<evidence type="ECO:0000259" key="2">
    <source>
        <dbReference type="Pfam" id="PF13568"/>
    </source>
</evidence>
<feature type="chain" id="PRO_5045111532" evidence="1">
    <location>
        <begin position="25"/>
        <end position="245"/>
    </location>
</feature>
<proteinExistence type="predicted"/>
<evidence type="ECO:0000313" key="4">
    <source>
        <dbReference type="Proteomes" id="UP001211872"/>
    </source>
</evidence>